<feature type="domain" description="Ketoreductase" evidence="4">
    <location>
        <begin position="18"/>
        <end position="199"/>
    </location>
</feature>
<dbReference type="EC" id="1.-.-.-" evidence="5"/>
<dbReference type="Pfam" id="PF00106">
    <property type="entry name" value="adh_short"/>
    <property type="match status" value="1"/>
</dbReference>
<sequence length="254" mass="26852">MTATTVRSTSRTGPRTAKTVLVTGASSGIGEATARLLAGAGHRVMLGARRADRLAALTKEIRADGGTADHRELDVTDLESMRAFVRAAQESYGRVDVLVNNAGVMPLAMLEALKVDEWNRMIDVNIRGVLHGIAAVLPVMREQGAGHIVNVASVSGHRVDPTAAVYCATKYAVRAISEGLRQESRDLRVTVVSPGLTRSELTDSISDLGMRAATEDMMGIAIPATAIGEAIVYAVNQPADVDVNEIVIRPTAQG</sequence>
<keyword evidence="6" id="KW-1185">Reference proteome</keyword>
<evidence type="ECO:0000313" key="5">
    <source>
        <dbReference type="EMBL" id="MDV7223299.1"/>
    </source>
</evidence>
<proteinExistence type="inferred from homology"/>
<dbReference type="PRINTS" id="PR00081">
    <property type="entry name" value="GDHRDH"/>
</dbReference>
<evidence type="ECO:0000313" key="6">
    <source>
        <dbReference type="Proteomes" id="UP001187346"/>
    </source>
</evidence>
<dbReference type="GO" id="GO:0016491">
    <property type="term" value="F:oxidoreductase activity"/>
    <property type="evidence" value="ECO:0007669"/>
    <property type="project" value="UniProtKB-KW"/>
</dbReference>
<comment type="caution">
    <text evidence="5">The sequence shown here is derived from an EMBL/GenBank/DDBJ whole genome shotgun (WGS) entry which is preliminary data.</text>
</comment>
<protein>
    <submittedName>
        <fullName evidence="5">SDR family oxidoreductase</fullName>
        <ecNumber evidence="5">1.-.-.-</ecNumber>
    </submittedName>
</protein>
<evidence type="ECO:0000256" key="2">
    <source>
        <dbReference type="ARBA" id="ARBA00023002"/>
    </source>
</evidence>
<gene>
    <name evidence="5" type="ORF">R5A26_46010</name>
</gene>
<name>A0ABU4FRY7_9ACTN</name>
<dbReference type="InterPro" id="IPR002347">
    <property type="entry name" value="SDR_fam"/>
</dbReference>
<dbReference type="PANTHER" id="PTHR43115:SF4">
    <property type="entry name" value="DEHYDROGENASE_REDUCTASE SDR FAMILY MEMBER 11"/>
    <property type="match status" value="1"/>
</dbReference>
<dbReference type="InterPro" id="IPR020904">
    <property type="entry name" value="Sc_DH/Rdtase_CS"/>
</dbReference>
<comment type="similarity">
    <text evidence="1 3">Belongs to the short-chain dehydrogenases/reductases (SDR) family.</text>
</comment>
<organism evidence="5 6">
    <name type="scientific">Streptomyces prunicolor</name>
    <dbReference type="NCBI Taxonomy" id="67348"/>
    <lineage>
        <taxon>Bacteria</taxon>
        <taxon>Bacillati</taxon>
        <taxon>Actinomycetota</taxon>
        <taxon>Actinomycetes</taxon>
        <taxon>Kitasatosporales</taxon>
        <taxon>Streptomycetaceae</taxon>
        <taxon>Streptomyces</taxon>
    </lineage>
</organism>
<dbReference type="InterPro" id="IPR057326">
    <property type="entry name" value="KR_dom"/>
</dbReference>
<dbReference type="PANTHER" id="PTHR43115">
    <property type="entry name" value="DEHYDROGENASE/REDUCTASE SDR FAMILY MEMBER 11"/>
    <property type="match status" value="1"/>
</dbReference>
<dbReference type="Proteomes" id="UP001187346">
    <property type="component" value="Unassembled WGS sequence"/>
</dbReference>
<evidence type="ECO:0000259" key="4">
    <source>
        <dbReference type="SMART" id="SM00822"/>
    </source>
</evidence>
<accession>A0ABU4FRY7</accession>
<dbReference type="PRINTS" id="PR00080">
    <property type="entry name" value="SDRFAMILY"/>
</dbReference>
<dbReference type="SUPFAM" id="SSF51735">
    <property type="entry name" value="NAD(P)-binding Rossmann-fold domains"/>
    <property type="match status" value="1"/>
</dbReference>
<keyword evidence="2 5" id="KW-0560">Oxidoreductase</keyword>
<dbReference type="SMART" id="SM00822">
    <property type="entry name" value="PKS_KR"/>
    <property type="match status" value="1"/>
</dbReference>
<dbReference type="InterPro" id="IPR036291">
    <property type="entry name" value="NAD(P)-bd_dom_sf"/>
</dbReference>
<evidence type="ECO:0000256" key="1">
    <source>
        <dbReference type="ARBA" id="ARBA00006484"/>
    </source>
</evidence>
<dbReference type="PROSITE" id="PS00061">
    <property type="entry name" value="ADH_SHORT"/>
    <property type="match status" value="1"/>
</dbReference>
<reference evidence="5 6" key="1">
    <citation type="submission" date="2023-10" db="EMBL/GenBank/DDBJ databases">
        <title>Characterization of rhizosphere-enriched actinobacteria from wheat plants lab-grown on chernevaya soil.</title>
        <authorList>
            <person name="Tikhonova E.N."/>
            <person name="Konopkin A."/>
            <person name="Kravchenko I.K."/>
        </authorList>
    </citation>
    <scope>NUCLEOTIDE SEQUENCE [LARGE SCALE GENOMIC DNA]</scope>
    <source>
        <strain evidence="5 6">RR29</strain>
    </source>
</reference>
<dbReference type="RefSeq" id="WP_266856677.1">
    <property type="nucleotide sequence ID" value="NZ_JAPEMW010000001.1"/>
</dbReference>
<dbReference type="EMBL" id="JAWMAJ010000301">
    <property type="protein sequence ID" value="MDV7223299.1"/>
    <property type="molecule type" value="Genomic_DNA"/>
</dbReference>
<dbReference type="Gene3D" id="3.40.50.720">
    <property type="entry name" value="NAD(P)-binding Rossmann-like Domain"/>
    <property type="match status" value="1"/>
</dbReference>
<evidence type="ECO:0000256" key="3">
    <source>
        <dbReference type="RuleBase" id="RU000363"/>
    </source>
</evidence>